<proteinExistence type="predicted"/>
<accession>A0A7W7GU94</accession>
<gene>
    <name evidence="1" type="ORF">BJY16_001766</name>
</gene>
<organism evidence="1 2">
    <name type="scientific">Actinoplanes octamycinicus</name>
    <dbReference type="NCBI Taxonomy" id="135948"/>
    <lineage>
        <taxon>Bacteria</taxon>
        <taxon>Bacillati</taxon>
        <taxon>Actinomycetota</taxon>
        <taxon>Actinomycetes</taxon>
        <taxon>Micromonosporales</taxon>
        <taxon>Micromonosporaceae</taxon>
        <taxon>Actinoplanes</taxon>
    </lineage>
</organism>
<evidence type="ECO:0000313" key="1">
    <source>
        <dbReference type="EMBL" id="MBB4738307.1"/>
    </source>
</evidence>
<dbReference type="AlphaFoldDB" id="A0A7W7GU94"/>
<name>A0A7W7GU94_9ACTN</name>
<dbReference type="EMBL" id="JACHNB010000001">
    <property type="protein sequence ID" value="MBB4738307.1"/>
    <property type="molecule type" value="Genomic_DNA"/>
</dbReference>
<dbReference type="Proteomes" id="UP000546162">
    <property type="component" value="Unassembled WGS sequence"/>
</dbReference>
<sequence>METKPETAVNAVVQQHAEAIAAIAGQTLQNPNLLSRGCTGRAGETSKSIYTVQGVYNLPAPTAEGHLDVIARIRADWKAKGYTITDDRTVGPDDGVVAAKTPDGYQLDIERGEPKGFAVFVDSPCYERP</sequence>
<comment type="caution">
    <text evidence="1">The sequence shown here is derived from an EMBL/GenBank/DDBJ whole genome shotgun (WGS) entry which is preliminary data.</text>
</comment>
<protein>
    <submittedName>
        <fullName evidence="1">Uncharacterized protein</fullName>
    </submittedName>
</protein>
<dbReference type="RefSeq" id="WP_239177074.1">
    <property type="nucleotide sequence ID" value="NZ_BAABFG010000005.1"/>
</dbReference>
<reference evidence="1 2" key="1">
    <citation type="submission" date="2020-08" db="EMBL/GenBank/DDBJ databases">
        <title>Sequencing the genomes of 1000 actinobacteria strains.</title>
        <authorList>
            <person name="Klenk H.-P."/>
        </authorList>
    </citation>
    <scope>NUCLEOTIDE SEQUENCE [LARGE SCALE GENOMIC DNA]</scope>
    <source>
        <strain evidence="1 2">DSM 45809</strain>
    </source>
</reference>
<keyword evidence="2" id="KW-1185">Reference proteome</keyword>
<evidence type="ECO:0000313" key="2">
    <source>
        <dbReference type="Proteomes" id="UP000546162"/>
    </source>
</evidence>